<dbReference type="Pfam" id="PF00445">
    <property type="entry name" value="Ribonuclease_T2"/>
    <property type="match status" value="1"/>
</dbReference>
<evidence type="ECO:0000256" key="11">
    <source>
        <dbReference type="SAM" id="SignalP"/>
    </source>
</evidence>
<keyword evidence="4" id="KW-0255">Endonuclease</keyword>
<name>A0AA88CSN2_FICCA</name>
<evidence type="ECO:0000256" key="2">
    <source>
        <dbReference type="ARBA" id="ARBA00022722"/>
    </source>
</evidence>
<evidence type="ECO:0000313" key="12">
    <source>
        <dbReference type="EMBL" id="GMN33293.1"/>
    </source>
</evidence>
<feature type="active site" evidence="9">
    <location>
        <position position="50"/>
    </location>
</feature>
<evidence type="ECO:0000256" key="1">
    <source>
        <dbReference type="ARBA" id="ARBA00007469"/>
    </source>
</evidence>
<dbReference type="AlphaFoldDB" id="A0AA88CSN2"/>
<proteinExistence type="inferred from homology"/>
<organism evidence="12 13">
    <name type="scientific">Ficus carica</name>
    <name type="common">Common fig</name>
    <dbReference type="NCBI Taxonomy" id="3494"/>
    <lineage>
        <taxon>Eukaryota</taxon>
        <taxon>Viridiplantae</taxon>
        <taxon>Streptophyta</taxon>
        <taxon>Embryophyta</taxon>
        <taxon>Tracheophyta</taxon>
        <taxon>Spermatophyta</taxon>
        <taxon>Magnoliopsida</taxon>
        <taxon>eudicotyledons</taxon>
        <taxon>Gunneridae</taxon>
        <taxon>Pentapetalae</taxon>
        <taxon>rosids</taxon>
        <taxon>fabids</taxon>
        <taxon>Rosales</taxon>
        <taxon>Moraceae</taxon>
        <taxon>Ficeae</taxon>
        <taxon>Ficus</taxon>
    </lineage>
</organism>
<dbReference type="GO" id="GO:0005576">
    <property type="term" value="C:extracellular region"/>
    <property type="evidence" value="ECO:0007669"/>
    <property type="project" value="TreeGrafter"/>
</dbReference>
<dbReference type="GO" id="GO:0006401">
    <property type="term" value="P:RNA catabolic process"/>
    <property type="evidence" value="ECO:0007669"/>
    <property type="project" value="TreeGrafter"/>
</dbReference>
<keyword evidence="5" id="KW-1015">Disulfide bond</keyword>
<dbReference type="Proteomes" id="UP001187192">
    <property type="component" value="Unassembled WGS sequence"/>
</dbReference>
<evidence type="ECO:0000256" key="5">
    <source>
        <dbReference type="ARBA" id="ARBA00023157"/>
    </source>
</evidence>
<reference evidence="12" key="1">
    <citation type="submission" date="2023-07" db="EMBL/GenBank/DDBJ databases">
        <title>draft genome sequence of fig (Ficus carica).</title>
        <authorList>
            <person name="Takahashi T."/>
            <person name="Nishimura K."/>
        </authorList>
    </citation>
    <scope>NUCLEOTIDE SEQUENCE</scope>
</reference>
<keyword evidence="7" id="KW-0456">Lyase</keyword>
<evidence type="ECO:0000256" key="8">
    <source>
        <dbReference type="ARBA" id="ARBA00025641"/>
    </source>
</evidence>
<dbReference type="GO" id="GO:0003723">
    <property type="term" value="F:RNA binding"/>
    <property type="evidence" value="ECO:0007669"/>
    <property type="project" value="InterPro"/>
</dbReference>
<dbReference type="PROSITE" id="PS00531">
    <property type="entry name" value="RNASE_T2_2"/>
    <property type="match status" value="1"/>
</dbReference>
<gene>
    <name evidence="12" type="ORF">TIFTF001_048252</name>
</gene>
<protein>
    <submittedName>
        <fullName evidence="12">Uncharacterized protein</fullName>
    </submittedName>
</protein>
<feature type="active site" evidence="9">
    <location>
        <position position="104"/>
    </location>
</feature>
<feature type="active site" evidence="9">
    <location>
        <position position="108"/>
    </location>
</feature>
<sequence length="144" mass="15654">MGLGWQVVRGGLIGLGLPLGITSWPGSYCDTENGCCYPTTGKPAANFGIHGLWPNFNNGSYPSDCDPNNHYNEAEISDLISCMQKEWPSLSCPSCNGSTFWAHEWNKHGTCSESVLDQHAYFESALNLKADIVLLQILENAGIS</sequence>
<evidence type="ECO:0000256" key="4">
    <source>
        <dbReference type="ARBA" id="ARBA00022759"/>
    </source>
</evidence>
<dbReference type="CDD" id="cd01061">
    <property type="entry name" value="RNase_T2_euk"/>
    <property type="match status" value="1"/>
</dbReference>
<evidence type="ECO:0000256" key="10">
    <source>
        <dbReference type="RuleBase" id="RU004328"/>
    </source>
</evidence>
<dbReference type="InterPro" id="IPR036430">
    <property type="entry name" value="RNase_T2-like_sf"/>
</dbReference>
<feature type="chain" id="PRO_5041687536" evidence="11">
    <location>
        <begin position="24"/>
        <end position="144"/>
    </location>
</feature>
<dbReference type="EMBL" id="BTGU01006000">
    <property type="protein sequence ID" value="GMN33293.1"/>
    <property type="molecule type" value="Genomic_DNA"/>
</dbReference>
<dbReference type="InterPro" id="IPR033697">
    <property type="entry name" value="Ribonuclease_T2_eukaryotic"/>
</dbReference>
<dbReference type="SUPFAM" id="SSF55895">
    <property type="entry name" value="Ribonuclease Rh-like"/>
    <property type="match status" value="1"/>
</dbReference>
<accession>A0AA88CSN2</accession>
<dbReference type="InterPro" id="IPR001568">
    <property type="entry name" value="RNase_T2-like"/>
</dbReference>
<dbReference type="InterPro" id="IPR018188">
    <property type="entry name" value="RNase_T2_His_AS_1"/>
</dbReference>
<dbReference type="Gene3D" id="3.90.730.10">
    <property type="entry name" value="Ribonuclease T2-like"/>
    <property type="match status" value="1"/>
</dbReference>
<keyword evidence="13" id="KW-1185">Reference proteome</keyword>
<evidence type="ECO:0000256" key="3">
    <source>
        <dbReference type="ARBA" id="ARBA00022729"/>
    </source>
</evidence>
<comment type="function">
    <text evidence="8">Self-incompatibility (SI) is the inherited ability of a flowering plant to prevent self-fertilization by discriminating between self and non-self pollen during pollination. In many species, self-incompatibility is controlled by the single, multiallelic locus S.</text>
</comment>
<comment type="caution">
    <text evidence="12">The sequence shown here is derived from an EMBL/GenBank/DDBJ whole genome shotgun (WGS) entry which is preliminary data.</text>
</comment>
<evidence type="ECO:0000256" key="7">
    <source>
        <dbReference type="ARBA" id="ARBA00023239"/>
    </source>
</evidence>
<feature type="signal peptide" evidence="11">
    <location>
        <begin position="1"/>
        <end position="23"/>
    </location>
</feature>
<evidence type="ECO:0000256" key="9">
    <source>
        <dbReference type="PIRSR" id="PIRSR633697-1"/>
    </source>
</evidence>
<dbReference type="PANTHER" id="PTHR11240">
    <property type="entry name" value="RIBONUCLEASE T2"/>
    <property type="match status" value="1"/>
</dbReference>
<keyword evidence="6" id="KW-0325">Glycoprotein</keyword>
<dbReference type="PROSITE" id="PS00530">
    <property type="entry name" value="RNASE_T2_1"/>
    <property type="match status" value="1"/>
</dbReference>
<evidence type="ECO:0000313" key="13">
    <source>
        <dbReference type="Proteomes" id="UP001187192"/>
    </source>
</evidence>
<comment type="similarity">
    <text evidence="1 10">Belongs to the RNase T2 family.</text>
</comment>
<keyword evidence="3 11" id="KW-0732">Signal</keyword>
<dbReference type="InterPro" id="IPR033130">
    <property type="entry name" value="RNase_T2_His_AS_2"/>
</dbReference>
<keyword evidence="2" id="KW-0540">Nuclease</keyword>
<dbReference type="PANTHER" id="PTHR11240:SF72">
    <property type="entry name" value="RIBONUCLEASE 1"/>
    <property type="match status" value="1"/>
</dbReference>
<dbReference type="GO" id="GO:0033897">
    <property type="term" value="F:ribonuclease T2 activity"/>
    <property type="evidence" value="ECO:0007669"/>
    <property type="project" value="InterPro"/>
</dbReference>
<evidence type="ECO:0000256" key="6">
    <source>
        <dbReference type="ARBA" id="ARBA00023180"/>
    </source>
</evidence>
<keyword evidence="4" id="KW-0378">Hydrolase</keyword>